<evidence type="ECO:0000256" key="1">
    <source>
        <dbReference type="ARBA" id="ARBA00004173"/>
    </source>
</evidence>
<organism evidence="5 6">
    <name type="scientific">Candida verbasci</name>
    <dbReference type="NCBI Taxonomy" id="1227364"/>
    <lineage>
        <taxon>Eukaryota</taxon>
        <taxon>Fungi</taxon>
        <taxon>Dikarya</taxon>
        <taxon>Ascomycota</taxon>
        <taxon>Saccharomycotina</taxon>
        <taxon>Pichiomycetes</taxon>
        <taxon>Debaryomycetaceae</taxon>
        <taxon>Candida/Lodderomyces clade</taxon>
        <taxon>Candida</taxon>
    </lineage>
</organism>
<protein>
    <recommendedName>
        <fullName evidence="3">Mitochondrial 15S rRNA processing factor CCM1</fullName>
    </recommendedName>
</protein>
<feature type="coiled-coil region" evidence="4">
    <location>
        <begin position="812"/>
        <end position="839"/>
    </location>
</feature>
<dbReference type="GO" id="GO:0005739">
    <property type="term" value="C:mitochondrion"/>
    <property type="evidence" value="ECO:0007669"/>
    <property type="project" value="UniProtKB-SubCell"/>
</dbReference>
<dbReference type="AlphaFoldDB" id="A0A9W4XB23"/>
<dbReference type="InterPro" id="IPR051222">
    <property type="entry name" value="PPR/CCM1_RNA-binding"/>
</dbReference>
<keyword evidence="6" id="KW-1185">Reference proteome</keyword>
<evidence type="ECO:0000256" key="2">
    <source>
        <dbReference type="ARBA" id="ARBA00022737"/>
    </source>
</evidence>
<evidence type="ECO:0000313" key="6">
    <source>
        <dbReference type="Proteomes" id="UP001152885"/>
    </source>
</evidence>
<evidence type="ECO:0000256" key="4">
    <source>
        <dbReference type="SAM" id="Coils"/>
    </source>
</evidence>
<dbReference type="Gene3D" id="1.25.40.10">
    <property type="entry name" value="Tetratricopeptide repeat domain"/>
    <property type="match status" value="1"/>
</dbReference>
<dbReference type="OrthoDB" id="185373at2759"/>
<dbReference type="InterPro" id="IPR011990">
    <property type="entry name" value="TPR-like_helical_dom_sf"/>
</dbReference>
<dbReference type="Proteomes" id="UP001152885">
    <property type="component" value="Unassembled WGS sequence"/>
</dbReference>
<comment type="caution">
    <text evidence="5">The sequence shown here is derived from an EMBL/GenBank/DDBJ whole genome shotgun (WGS) entry which is preliminary data.</text>
</comment>
<keyword evidence="4" id="KW-0175">Coiled coil</keyword>
<gene>
    <name evidence="5" type="ORF">CANVERA_P3494</name>
</gene>
<proteinExistence type="predicted"/>
<evidence type="ECO:0000313" key="5">
    <source>
        <dbReference type="EMBL" id="CAI5758985.1"/>
    </source>
</evidence>
<comment type="subcellular location">
    <subcellularLocation>
        <location evidence="1">Mitochondrion</location>
    </subcellularLocation>
</comment>
<name>A0A9W4XB23_9ASCO</name>
<dbReference type="EMBL" id="CANTUO010000003">
    <property type="protein sequence ID" value="CAI5758985.1"/>
    <property type="molecule type" value="Genomic_DNA"/>
</dbReference>
<dbReference type="PANTHER" id="PTHR47942">
    <property type="entry name" value="TETRATRICOPEPTIDE REPEAT (TPR)-LIKE SUPERFAMILY PROTEIN-RELATED"/>
    <property type="match status" value="1"/>
</dbReference>
<accession>A0A9W4XB23</accession>
<keyword evidence="2" id="KW-0677">Repeat</keyword>
<dbReference type="Pfam" id="PF13041">
    <property type="entry name" value="PPR_2"/>
    <property type="match status" value="1"/>
</dbReference>
<sequence length="856" mass="100920">MLKANKYIQNAAAKRPKIFKSYKQDPEVALKRKQVRESIRTKLENFIKHDNLQNYKETKLHRKTDIFQSITNDYTLHHGLKRLKNKYDKDVFLDDDGEVINLQELKKDDMKYNSPMARSIFDNLVRIKQLSDKRIDRRVVLSLLGINGEQVNDSYFVAKHVLELLHLDQDPERALYLCRISNKLQSIVAMNLVMKWYLEKNDLKTAFKLYHDRKRWLIPSDTSTYVTLFDGVAKSFEWGKVDNNYMNKCIDIFKDYRKELQEKKNETVPVKVFNACLSILVKDFNNRQVEAWRFFDELNKNEDLELQEIIPDIQTFTILLQGIKKYIENERVKILESTETTDAKTLKLLDLEVGYTKTFEIIYKRVLELAKPPSETNFQNEKLVKRYLKNKIDIDLPFLSIYLSCLINRSSGTGTSLKSPSHYLYNELGLKILQELSPELQSIGQFLENVTKKSPIEVESSIKHKTDSRISSILKKSDTKVDLQFSNSKEDLIPYKFIKDEETFNSELTFPKLENKSVRTYQSKLINLPETINKFIINQYFDGLVNLGKLNEFVLAFWFSIIKYGGVRLQLKIFQDESNVLDGVIKGKFYNLDSYISKSTVKAKESIIDNSSFNLFIYKVSEHGRSKGTTKTNLIIELFRIFNMRQITADSSINVEFEHIDHIWSVFFNDLKYYNNYNKTNHAQYNSLTFPQLKELMTNLHDFNDAHLLWNRHRFKRNNIPPKSYFKNLTKLFNIVLNDTKWVMTDDEKLKIHKFVIKTFAKYYKPKSLLLKNEIHHEWIQLDTSFNYIFEHMKDKTDLNATDKRILSGIKLIKGLNKIEKDQEKFKELRNELYELIEIDEEDSPNKANGSAPEED</sequence>
<dbReference type="InterPro" id="IPR002885">
    <property type="entry name" value="PPR_rpt"/>
</dbReference>
<reference evidence="5" key="1">
    <citation type="submission" date="2022-12" db="EMBL/GenBank/DDBJ databases">
        <authorList>
            <person name="Brejova B."/>
        </authorList>
    </citation>
    <scope>NUCLEOTIDE SEQUENCE</scope>
</reference>
<evidence type="ECO:0000256" key="3">
    <source>
        <dbReference type="ARBA" id="ARBA00044527"/>
    </source>
</evidence>